<sequence length="455" mass="50368">MASLGPGASVMDMGARNGQSTIPNTQSDHGPSKSPSLLSMSFLKNFSSTPKKTTRDGQQPKRRGPKPDSKPAQTRRQELNRQAQRTHRERKEQYIRTLETEISRLRENYSTDVTGANVSLQQQREALQEQREENAVLREILAAHGIPFEAELERRKAALRATGGNNHHHHQQQQHASSSLAASTPQSHTHSQTHSVGMSSGPAPLLTTPPTTVSVTSPSSRSDSADNTQHNHHHNNNNGSLAPYHAPPIQQQYEQPGALDGQVRYCGDDQLAVSSMPGVFEKDPQLGIDFILTLESTCRSHMEMLCRRSLDDETEETVCGHVLMASCPPPTEISATPRGQAYPSKTYALPPANLNTLLNLSRQLVTDGQITPIMALQFLKNHDMYQQLTTSDVRHMIDDLNGKIRCYGFGAVIEDFEFMDSLSSVLATKLDLSVDDALDLRDSARPARAEEMMYY</sequence>
<dbReference type="GO" id="GO:0001228">
    <property type="term" value="F:DNA-binding transcription activator activity, RNA polymerase II-specific"/>
    <property type="evidence" value="ECO:0007669"/>
    <property type="project" value="TreeGrafter"/>
</dbReference>
<dbReference type="PANTHER" id="PTHR40621:SF6">
    <property type="entry name" value="AP-1-LIKE TRANSCRIPTION FACTOR YAP1-RELATED"/>
    <property type="match status" value="1"/>
</dbReference>
<protein>
    <recommendedName>
        <fullName evidence="6">BZIP domain-containing protein</fullName>
    </recommendedName>
</protein>
<evidence type="ECO:0000256" key="3">
    <source>
        <dbReference type="SAM" id="MobiDB-lite"/>
    </source>
</evidence>
<dbReference type="SUPFAM" id="SSF57959">
    <property type="entry name" value="Leucine zipper domain"/>
    <property type="match status" value="1"/>
</dbReference>
<feature type="region of interest" description="Disordered" evidence="3">
    <location>
        <begin position="161"/>
        <end position="246"/>
    </location>
</feature>
<dbReference type="EMBL" id="PDNA01000091">
    <property type="protein sequence ID" value="PGH14646.1"/>
    <property type="molecule type" value="Genomic_DNA"/>
</dbReference>
<proteinExistence type="predicted"/>
<keyword evidence="2" id="KW-0539">Nucleus</keyword>
<feature type="compositionally biased region" description="Low complexity" evidence="3">
    <location>
        <begin position="199"/>
        <end position="226"/>
    </location>
</feature>
<accession>A0A2B7XZK2</accession>
<comment type="subcellular location">
    <subcellularLocation>
        <location evidence="1">Nucleus</location>
    </subcellularLocation>
</comment>
<evidence type="ECO:0000313" key="4">
    <source>
        <dbReference type="EMBL" id="PGH14646.1"/>
    </source>
</evidence>
<evidence type="ECO:0000256" key="2">
    <source>
        <dbReference type="ARBA" id="ARBA00023242"/>
    </source>
</evidence>
<evidence type="ECO:0000313" key="5">
    <source>
        <dbReference type="Proteomes" id="UP000224634"/>
    </source>
</evidence>
<dbReference type="CDD" id="cd14688">
    <property type="entry name" value="bZIP_YAP"/>
    <property type="match status" value="1"/>
</dbReference>
<dbReference type="Gene3D" id="1.20.5.170">
    <property type="match status" value="1"/>
</dbReference>
<feature type="region of interest" description="Disordered" evidence="3">
    <location>
        <begin position="1"/>
        <end position="92"/>
    </location>
</feature>
<gene>
    <name evidence="4" type="ORF">AJ80_05826</name>
</gene>
<comment type="caution">
    <text evidence="4">The sequence shown here is derived from an EMBL/GenBank/DDBJ whole genome shotgun (WGS) entry which is preliminary data.</text>
</comment>
<keyword evidence="5" id="KW-1185">Reference proteome</keyword>
<reference evidence="4 5" key="1">
    <citation type="submission" date="2017-10" db="EMBL/GenBank/DDBJ databases">
        <title>Comparative genomics in systemic dimorphic fungi from Ajellomycetaceae.</title>
        <authorList>
            <person name="Munoz J.F."/>
            <person name="Mcewen J.G."/>
            <person name="Clay O.K."/>
            <person name="Cuomo C.A."/>
        </authorList>
    </citation>
    <scope>NUCLEOTIDE SEQUENCE [LARGE SCALE GENOMIC DNA]</scope>
    <source>
        <strain evidence="4 5">UAMH7299</strain>
    </source>
</reference>
<dbReference type="AlphaFoldDB" id="A0A2B7XZK2"/>
<dbReference type="OrthoDB" id="2590011at2759"/>
<dbReference type="PANTHER" id="PTHR40621">
    <property type="entry name" value="TRANSCRIPTION FACTOR KAPC-RELATED"/>
    <property type="match status" value="1"/>
</dbReference>
<dbReference type="GO" id="GO:0090575">
    <property type="term" value="C:RNA polymerase II transcription regulator complex"/>
    <property type="evidence" value="ECO:0007669"/>
    <property type="project" value="TreeGrafter"/>
</dbReference>
<name>A0A2B7XZK2_POLH7</name>
<dbReference type="InterPro" id="IPR050936">
    <property type="entry name" value="AP-1-like"/>
</dbReference>
<organism evidence="4 5">
    <name type="scientific">Polytolypa hystricis (strain UAMH7299)</name>
    <dbReference type="NCBI Taxonomy" id="1447883"/>
    <lineage>
        <taxon>Eukaryota</taxon>
        <taxon>Fungi</taxon>
        <taxon>Dikarya</taxon>
        <taxon>Ascomycota</taxon>
        <taxon>Pezizomycotina</taxon>
        <taxon>Eurotiomycetes</taxon>
        <taxon>Eurotiomycetidae</taxon>
        <taxon>Onygenales</taxon>
        <taxon>Onygenales incertae sedis</taxon>
        <taxon>Polytolypa</taxon>
    </lineage>
</organism>
<evidence type="ECO:0000256" key="1">
    <source>
        <dbReference type="ARBA" id="ARBA00004123"/>
    </source>
</evidence>
<feature type="compositionally biased region" description="Polar residues" evidence="3">
    <location>
        <begin position="184"/>
        <end position="198"/>
    </location>
</feature>
<feature type="compositionally biased region" description="Basic and acidic residues" evidence="3">
    <location>
        <begin position="53"/>
        <end position="79"/>
    </location>
</feature>
<feature type="compositionally biased region" description="Polar residues" evidence="3">
    <location>
        <begin position="17"/>
        <end position="51"/>
    </location>
</feature>
<dbReference type="GO" id="GO:0000976">
    <property type="term" value="F:transcription cis-regulatory region binding"/>
    <property type="evidence" value="ECO:0007669"/>
    <property type="project" value="InterPro"/>
</dbReference>
<evidence type="ECO:0008006" key="6">
    <source>
        <dbReference type="Google" id="ProtNLM"/>
    </source>
</evidence>
<dbReference type="Proteomes" id="UP000224634">
    <property type="component" value="Unassembled WGS sequence"/>
</dbReference>
<feature type="compositionally biased region" description="Low complexity" evidence="3">
    <location>
        <begin position="173"/>
        <end position="183"/>
    </location>
</feature>
<dbReference type="InterPro" id="IPR046347">
    <property type="entry name" value="bZIP_sf"/>
</dbReference>